<sequence>MGSYNAGILHGAWIDATDPDLLHDDIQEMLAQSPEPDAEEWAIHDFDFHGVHIGEHDDIERVAAIGALIEEHGAAFAAYADNVGIDYATADGFQDAYCGEWDSERHYAEESFDDLYDIPDHLASYIDYDAIARDWFMGDFYSVDGDCGVFVFRNC</sequence>
<dbReference type="InterPro" id="IPR041895">
    <property type="entry name" value="ArdA_dom1"/>
</dbReference>
<dbReference type="Pfam" id="PF07275">
    <property type="entry name" value="ArdA"/>
    <property type="match status" value="1"/>
</dbReference>
<dbReference type="EMBL" id="LAZR01041096">
    <property type="protein sequence ID" value="KKL12858.1"/>
    <property type="molecule type" value="Genomic_DNA"/>
</dbReference>
<protein>
    <recommendedName>
        <fullName evidence="2">Antirestriction protein ArdA</fullName>
    </recommendedName>
</protein>
<evidence type="ECO:0008006" key="2">
    <source>
        <dbReference type="Google" id="ProtNLM"/>
    </source>
</evidence>
<dbReference type="InterPro" id="IPR009899">
    <property type="entry name" value="ArdA"/>
</dbReference>
<comment type="caution">
    <text evidence="1">The sequence shown here is derived from an EMBL/GenBank/DDBJ whole genome shotgun (WGS) entry which is preliminary data.</text>
</comment>
<reference evidence="1" key="1">
    <citation type="journal article" date="2015" name="Nature">
        <title>Complex archaea that bridge the gap between prokaryotes and eukaryotes.</title>
        <authorList>
            <person name="Spang A."/>
            <person name="Saw J.H."/>
            <person name="Jorgensen S.L."/>
            <person name="Zaremba-Niedzwiedzka K."/>
            <person name="Martijn J."/>
            <person name="Lind A.E."/>
            <person name="van Eijk R."/>
            <person name="Schleper C."/>
            <person name="Guy L."/>
            <person name="Ettema T.J."/>
        </authorList>
    </citation>
    <scope>NUCLEOTIDE SEQUENCE</scope>
</reference>
<organism evidence="1">
    <name type="scientific">marine sediment metagenome</name>
    <dbReference type="NCBI Taxonomy" id="412755"/>
    <lineage>
        <taxon>unclassified sequences</taxon>
        <taxon>metagenomes</taxon>
        <taxon>ecological metagenomes</taxon>
    </lineage>
</organism>
<accession>A0A0F9DLM6</accession>
<evidence type="ECO:0000313" key="1">
    <source>
        <dbReference type="EMBL" id="KKL12858.1"/>
    </source>
</evidence>
<dbReference type="AlphaFoldDB" id="A0A0F9DLM6"/>
<proteinExistence type="predicted"/>
<gene>
    <name evidence="1" type="ORF">LCGC14_2531550</name>
</gene>
<dbReference type="Gene3D" id="1.10.10.1190">
    <property type="entry name" value="Antirestriction protein ArdA, domain 3"/>
    <property type="match status" value="1"/>
</dbReference>
<name>A0A0F9DLM6_9ZZZZ</name>
<dbReference type="InterPro" id="IPR041893">
    <property type="entry name" value="ArdA_dom3"/>
</dbReference>
<dbReference type="Gene3D" id="3.10.20.480">
    <property type="entry name" value="Antirestriction protein ArdA, domain 1"/>
    <property type="match status" value="1"/>
</dbReference>